<sequence length="97" mass="11064">MKKTRGSKSTMQSIPKNSLQLLKAGKSFYVSISSGDKHEEIKMTDDYKYVKSCMVAVAYISGNPEVRLHLGRNIMDDSPDTYIFEIEVSIKRKKSRK</sequence>
<organism evidence="1 2">
    <name type="scientific">Dickeya phage vB_DsoM_JA29</name>
    <dbReference type="NCBI Taxonomy" id="2283031"/>
    <lineage>
        <taxon>Viruses</taxon>
        <taxon>Duplodnaviria</taxon>
        <taxon>Heunggongvirae</taxon>
        <taxon>Uroviricota</taxon>
        <taxon>Caudoviricetes</taxon>
        <taxon>Salmondvirus</taxon>
        <taxon>Salmondvirus JA29</taxon>
    </lineage>
</organism>
<dbReference type="Proteomes" id="UP000263326">
    <property type="component" value="Segment"/>
</dbReference>
<evidence type="ECO:0000313" key="2">
    <source>
        <dbReference type="Proteomes" id="UP000263326"/>
    </source>
</evidence>
<accession>A0A384ZXP9</accession>
<protein>
    <submittedName>
        <fullName evidence="1">Uncharacterized protein</fullName>
    </submittedName>
</protein>
<dbReference type="EMBL" id="MH460461">
    <property type="protein sequence ID" value="AXG67007.1"/>
    <property type="molecule type" value="Genomic_DNA"/>
</dbReference>
<gene>
    <name evidence="1" type="ORF">JA29_281</name>
</gene>
<keyword evidence="2" id="KW-1185">Reference proteome</keyword>
<proteinExistence type="predicted"/>
<evidence type="ECO:0000313" key="1">
    <source>
        <dbReference type="EMBL" id="AXG67007.1"/>
    </source>
</evidence>
<name>A0A384ZXP9_9CAUD</name>
<reference evidence="1 2" key="1">
    <citation type="journal article" date="2018" name="Front. Microbiol.">
        <title>Jumbo Bacteriophages Are Represented Within an Increasing Diversity of Environmental Viruses Infecting the Emerging Phytopathogen, Dickeya solani.</title>
        <authorList>
            <person name="Day A.W."/>
            <person name="Ahn J."/>
            <person name="Salmond G.P.C."/>
        </authorList>
    </citation>
    <scope>NUCLEOTIDE SEQUENCE [LARGE SCALE GENOMIC DNA]</scope>
</reference>